<dbReference type="PANTHER" id="PTHR43162">
    <property type="match status" value="1"/>
</dbReference>
<reference evidence="1 2" key="1">
    <citation type="submission" date="2024-02" db="EMBL/GenBank/DDBJ databases">
        <title>De novo assembly and annotation of 12 fungi associated with fruit tree decline syndrome in Ontario, Canada.</title>
        <authorList>
            <person name="Sulman M."/>
            <person name="Ellouze W."/>
            <person name="Ilyukhin E."/>
        </authorList>
    </citation>
    <scope>NUCLEOTIDE SEQUENCE [LARGE SCALE GENOMIC DNA]</scope>
    <source>
        <strain evidence="1 2">M169</strain>
    </source>
</reference>
<evidence type="ECO:0008006" key="3">
    <source>
        <dbReference type="Google" id="ProtNLM"/>
    </source>
</evidence>
<dbReference type="InterPro" id="IPR036291">
    <property type="entry name" value="NAD(P)-bd_dom_sf"/>
</dbReference>
<dbReference type="InterPro" id="IPR051604">
    <property type="entry name" value="Ergot_Alk_Oxidoreductase"/>
</dbReference>
<accession>A0ABR1PK09</accession>
<name>A0ABR1PK09_DIAER</name>
<dbReference type="Gene3D" id="3.40.50.720">
    <property type="entry name" value="NAD(P)-binding Rossmann-like Domain"/>
    <property type="match status" value="1"/>
</dbReference>
<keyword evidence="2" id="KW-1185">Reference proteome</keyword>
<protein>
    <recommendedName>
        <fullName evidence="3">Agroclavine dehydrogenase</fullName>
    </recommendedName>
</protein>
<dbReference type="Gene3D" id="3.90.25.10">
    <property type="entry name" value="UDP-galactose 4-epimerase, domain 1"/>
    <property type="match status" value="2"/>
</dbReference>
<comment type="caution">
    <text evidence="1">The sequence shown here is derived from an EMBL/GenBank/DDBJ whole genome shotgun (WGS) entry which is preliminary data.</text>
</comment>
<evidence type="ECO:0000313" key="2">
    <source>
        <dbReference type="Proteomes" id="UP001430848"/>
    </source>
</evidence>
<proteinExistence type="predicted"/>
<sequence>MSSTEGTILITGGTGKVGLCIAKLCQASSTPYLVASRSASSATASTVHPTVKFDWLDRTTWSNPFITATKTSLITAVYLVSPPVFDASAIMNDFIDLARKEYGVKRFVLQSATSVEAGGPVFGGTAKYLQELGAQGEIGFGVMRPTWFMDNWAEQGSLQKTVQAEGRAYSASGAGRIPWVSKTDIAACAYSALTAEAPPNGDCIILGPDLLSYGEVSPMMAPCLPACLGALKRLVGLTESQCADILTEVIGKKVVHVNLTVEELAEHHVKNSGLSEEYAKVLAGMDTPIKNGSEEKLNNVVLTVTGSKPKSFKEFAVANKSIWL</sequence>
<dbReference type="SUPFAM" id="SSF51735">
    <property type="entry name" value="NAD(P)-binding Rossmann-fold domains"/>
    <property type="match status" value="1"/>
</dbReference>
<evidence type="ECO:0000313" key="1">
    <source>
        <dbReference type="EMBL" id="KAK7738063.1"/>
    </source>
</evidence>
<dbReference type="Proteomes" id="UP001430848">
    <property type="component" value="Unassembled WGS sequence"/>
</dbReference>
<dbReference type="EMBL" id="JAKNSF020000006">
    <property type="protein sequence ID" value="KAK7738063.1"/>
    <property type="molecule type" value="Genomic_DNA"/>
</dbReference>
<dbReference type="PANTHER" id="PTHR43162:SF1">
    <property type="entry name" value="PRESTALK A DIFFERENTIATION PROTEIN A"/>
    <property type="match status" value="1"/>
</dbReference>
<organism evidence="1 2">
    <name type="scientific">Diaporthe eres</name>
    <name type="common">Phomopsis oblonga</name>
    <dbReference type="NCBI Taxonomy" id="83184"/>
    <lineage>
        <taxon>Eukaryota</taxon>
        <taxon>Fungi</taxon>
        <taxon>Dikarya</taxon>
        <taxon>Ascomycota</taxon>
        <taxon>Pezizomycotina</taxon>
        <taxon>Sordariomycetes</taxon>
        <taxon>Sordariomycetidae</taxon>
        <taxon>Diaporthales</taxon>
        <taxon>Diaporthaceae</taxon>
        <taxon>Diaporthe</taxon>
        <taxon>Diaporthe eres species complex</taxon>
    </lineage>
</organism>
<gene>
    <name evidence="1" type="ORF">SLS63_002396</name>
</gene>